<sequence>MFGKGAKRKLDEDEEGLEGKTLEASVAGGGLGVGPEGLSKVSYTLQRQTIFNISLMKLYSQRPLGEPSLERRVLINNMLRRIQDELKQEGSLRPLLLPPSPPPDDPMDEGFREAPPSFGVLSAAANAQVSQPSALLMPVIAPPPSPHPMVPPNFQASQACPNRVESCPAPLEACLTPASLLEEDGGDSAFCAPSPPTPPLSPPPAQSPPSALLSQASPGVPVPVLSNDGFPSTLSDMELGPPTAITRTAAANTTTMTTSPAPTPTTQPPHLAPLSPSPTGSPRDCRTMGAKPEAAGVFLVEGRCAELRPMDTLPTLPPGGLVDISSSPPSSSSPSGFLSDLALDDVLFADIDTSMYDFDPCTTAGAVGVTAGGGLAKLSPVVTADDLLKSLASPYSGPTPQVSANQPFKIDLTELDHIMEVLVGS</sequence>
<dbReference type="PANTHER" id="PTHR16277:SF10">
    <property type="entry name" value="SERTA DOMAIN-CONTAINING PROTEIN 2"/>
    <property type="match status" value="1"/>
</dbReference>
<dbReference type="PROSITE" id="PS51053">
    <property type="entry name" value="SERTA"/>
    <property type="match status" value="1"/>
</dbReference>
<dbReference type="PANTHER" id="PTHR16277">
    <property type="entry name" value="CELL DIVISION CYCLE ASSOCIATED PROTEIN 4/SERTA DOMAIN-CONTAINING PROTEIN 2"/>
    <property type="match status" value="1"/>
</dbReference>
<feature type="region of interest" description="Disordered" evidence="1">
    <location>
        <begin position="90"/>
        <end position="112"/>
    </location>
</feature>
<evidence type="ECO:0000256" key="1">
    <source>
        <dbReference type="SAM" id="MobiDB-lite"/>
    </source>
</evidence>
<evidence type="ECO:0000259" key="2">
    <source>
        <dbReference type="PROSITE" id="PS51053"/>
    </source>
</evidence>
<feature type="domain" description="SERTA" evidence="2">
    <location>
        <begin position="43"/>
        <end position="90"/>
    </location>
</feature>
<protein>
    <submittedName>
        <fullName evidence="4 5">SERTA domain-containing protein 2</fullName>
    </submittedName>
</protein>
<feature type="region of interest" description="Disordered" evidence="1">
    <location>
        <begin position="254"/>
        <end position="285"/>
    </location>
</feature>
<dbReference type="AlphaFoldDB" id="A0A9Y4MXS9"/>
<dbReference type="InterPro" id="IPR052262">
    <property type="entry name" value="E2F-SERTA_domain_protein"/>
</dbReference>
<dbReference type="InterPro" id="IPR009263">
    <property type="entry name" value="SERTA_dom"/>
</dbReference>
<keyword evidence="3" id="KW-1185">Reference proteome</keyword>
<evidence type="ECO:0000313" key="5">
    <source>
        <dbReference type="RefSeq" id="XP_008274723.1"/>
    </source>
</evidence>
<dbReference type="CTD" id="368888"/>
<feature type="compositionally biased region" description="Pro residues" evidence="1">
    <location>
        <begin position="193"/>
        <end position="207"/>
    </location>
</feature>
<dbReference type="GeneID" id="103353496"/>
<reference evidence="4 5" key="1">
    <citation type="submission" date="2025-04" db="UniProtKB">
        <authorList>
            <consortium name="RefSeq"/>
        </authorList>
    </citation>
    <scope>IDENTIFICATION</scope>
</reference>
<feature type="compositionally biased region" description="Pro residues" evidence="1">
    <location>
        <begin position="261"/>
        <end position="271"/>
    </location>
</feature>
<organism evidence="3 5">
    <name type="scientific">Stegastes partitus</name>
    <name type="common">bicolor damselfish</name>
    <dbReference type="NCBI Taxonomy" id="144197"/>
    <lineage>
        <taxon>Eukaryota</taxon>
        <taxon>Metazoa</taxon>
        <taxon>Chordata</taxon>
        <taxon>Craniata</taxon>
        <taxon>Vertebrata</taxon>
        <taxon>Euteleostomi</taxon>
        <taxon>Actinopterygii</taxon>
        <taxon>Neopterygii</taxon>
        <taxon>Teleostei</taxon>
        <taxon>Neoteleostei</taxon>
        <taxon>Acanthomorphata</taxon>
        <taxon>Ovalentaria</taxon>
        <taxon>Pomacentridae</taxon>
        <taxon>Stegastes</taxon>
    </lineage>
</organism>
<feature type="region of interest" description="Disordered" evidence="1">
    <location>
        <begin position="1"/>
        <end position="29"/>
    </location>
</feature>
<dbReference type="Pfam" id="PF06031">
    <property type="entry name" value="SERTA"/>
    <property type="match status" value="1"/>
</dbReference>
<evidence type="ECO:0000313" key="4">
    <source>
        <dbReference type="RefSeq" id="XP_008274722.1"/>
    </source>
</evidence>
<name>A0A9Y4MXS9_9TELE</name>
<feature type="region of interest" description="Disordered" evidence="1">
    <location>
        <begin position="185"/>
        <end position="222"/>
    </location>
</feature>
<dbReference type="Proteomes" id="UP000694891">
    <property type="component" value="Unplaced"/>
</dbReference>
<feature type="compositionally biased region" description="Low complexity" evidence="1">
    <location>
        <begin position="208"/>
        <end position="218"/>
    </location>
</feature>
<dbReference type="RefSeq" id="XP_008274722.1">
    <property type="nucleotide sequence ID" value="XM_008276500.1"/>
</dbReference>
<dbReference type="RefSeq" id="XP_008274723.1">
    <property type="nucleotide sequence ID" value="XM_008276501.1"/>
</dbReference>
<evidence type="ECO:0000313" key="3">
    <source>
        <dbReference type="Proteomes" id="UP000694891"/>
    </source>
</evidence>
<accession>A0A9Y4MXS9</accession>
<dbReference type="GO" id="GO:0005634">
    <property type="term" value="C:nucleus"/>
    <property type="evidence" value="ECO:0007669"/>
    <property type="project" value="TreeGrafter"/>
</dbReference>
<gene>
    <name evidence="4 5" type="primary">sertad2</name>
</gene>
<proteinExistence type="predicted"/>